<reference evidence="2" key="2">
    <citation type="submission" date="2015-01" db="EMBL/GenBank/DDBJ databases">
        <title>Evolutionary Origins and Diversification of the Mycorrhizal Mutualists.</title>
        <authorList>
            <consortium name="DOE Joint Genome Institute"/>
            <consortium name="Mycorrhizal Genomics Consortium"/>
            <person name="Kohler A."/>
            <person name="Kuo A."/>
            <person name="Nagy L.G."/>
            <person name="Floudas D."/>
            <person name="Copeland A."/>
            <person name="Barry K.W."/>
            <person name="Cichocki N."/>
            <person name="Veneault-Fourrey C."/>
            <person name="LaButti K."/>
            <person name="Lindquist E.A."/>
            <person name="Lipzen A."/>
            <person name="Lundell T."/>
            <person name="Morin E."/>
            <person name="Murat C."/>
            <person name="Riley R."/>
            <person name="Ohm R."/>
            <person name="Sun H."/>
            <person name="Tunlid A."/>
            <person name="Henrissat B."/>
            <person name="Grigoriev I.V."/>
            <person name="Hibbett D.S."/>
            <person name="Martin F."/>
        </authorList>
    </citation>
    <scope>NUCLEOTIDE SEQUENCE [LARGE SCALE GENOMIC DNA]</scope>
    <source>
        <strain evidence="2">Foug A</strain>
    </source>
</reference>
<dbReference type="InParanoid" id="A0A0C3EPB4"/>
<proteinExistence type="predicted"/>
<evidence type="ECO:0000313" key="2">
    <source>
        <dbReference type="Proteomes" id="UP000053989"/>
    </source>
</evidence>
<reference evidence="1 2" key="1">
    <citation type="submission" date="2014-04" db="EMBL/GenBank/DDBJ databases">
        <authorList>
            <consortium name="DOE Joint Genome Institute"/>
            <person name="Kuo A."/>
            <person name="Kohler A."/>
            <person name="Nagy L.G."/>
            <person name="Floudas D."/>
            <person name="Copeland A."/>
            <person name="Barry K.W."/>
            <person name="Cichocki N."/>
            <person name="Veneault-Fourrey C."/>
            <person name="LaButti K."/>
            <person name="Lindquist E.A."/>
            <person name="Lipzen A."/>
            <person name="Lundell T."/>
            <person name="Morin E."/>
            <person name="Murat C."/>
            <person name="Sun H."/>
            <person name="Tunlid A."/>
            <person name="Henrissat B."/>
            <person name="Grigoriev I.V."/>
            <person name="Hibbett D.S."/>
            <person name="Martin F."/>
            <person name="Nordberg H.P."/>
            <person name="Cantor M.N."/>
            <person name="Hua S.X."/>
        </authorList>
    </citation>
    <scope>NUCLEOTIDE SEQUENCE [LARGE SCALE GENOMIC DNA]</scope>
    <source>
        <strain evidence="1 2">Foug A</strain>
    </source>
</reference>
<dbReference type="EMBL" id="KN822006">
    <property type="protein sequence ID" value="KIM69656.1"/>
    <property type="molecule type" value="Genomic_DNA"/>
</dbReference>
<evidence type="ECO:0000313" key="1">
    <source>
        <dbReference type="EMBL" id="KIM69656.1"/>
    </source>
</evidence>
<protein>
    <submittedName>
        <fullName evidence="1">Uncharacterized protein</fullName>
    </submittedName>
</protein>
<accession>A0A0C3EPB4</accession>
<dbReference type="OrthoDB" id="3211671at2759"/>
<dbReference type="HOGENOM" id="CLU_132807_2_0_1"/>
<name>A0A0C3EPB4_9AGAM</name>
<feature type="non-terminal residue" evidence="1">
    <location>
        <position position="1"/>
    </location>
</feature>
<dbReference type="Proteomes" id="UP000053989">
    <property type="component" value="Unassembled WGS sequence"/>
</dbReference>
<gene>
    <name evidence="1" type="ORF">SCLCIDRAFT_55657</name>
</gene>
<organism evidence="1 2">
    <name type="scientific">Scleroderma citrinum Foug A</name>
    <dbReference type="NCBI Taxonomy" id="1036808"/>
    <lineage>
        <taxon>Eukaryota</taxon>
        <taxon>Fungi</taxon>
        <taxon>Dikarya</taxon>
        <taxon>Basidiomycota</taxon>
        <taxon>Agaricomycotina</taxon>
        <taxon>Agaricomycetes</taxon>
        <taxon>Agaricomycetidae</taxon>
        <taxon>Boletales</taxon>
        <taxon>Sclerodermatineae</taxon>
        <taxon>Sclerodermataceae</taxon>
        <taxon>Scleroderma</taxon>
    </lineage>
</organism>
<feature type="non-terminal residue" evidence="1">
    <location>
        <position position="73"/>
    </location>
</feature>
<dbReference type="AlphaFoldDB" id="A0A0C3EPB4"/>
<sequence length="73" mass="8231">YRTELPTSSLRQRGIQEVFHSSLLRIHIPNDDGPFSTSKSGTTCKWTVDKILSHQGSHADAKFEVLWMSGDKT</sequence>
<keyword evidence="2" id="KW-1185">Reference proteome</keyword>
<dbReference type="STRING" id="1036808.A0A0C3EPB4"/>